<feature type="compositionally biased region" description="Polar residues" evidence="1">
    <location>
        <begin position="128"/>
        <end position="142"/>
    </location>
</feature>
<accession>A0A2S2QU67</accession>
<name>A0A2S2QU67_9HEMI</name>
<sequence>MDLNDKDTEYLLDFDFPSGLEASFCDSDDDNNGCDGNVDILNIQNDNDTEEMEYLTPQHIEDILVNINSEIRYEDLSASIVIMDASDVDNYDNFVNNIRQQSQHQNYLVENITVIDDPITTSPSTSSHRTYPNSSNDSSNVPLKTKILKKNCPFYQKIKKTRTCTVRNIHTDPI</sequence>
<feature type="region of interest" description="Disordered" evidence="1">
    <location>
        <begin position="119"/>
        <end position="142"/>
    </location>
</feature>
<evidence type="ECO:0000256" key="1">
    <source>
        <dbReference type="SAM" id="MobiDB-lite"/>
    </source>
</evidence>
<dbReference type="EMBL" id="GGMS01012088">
    <property type="protein sequence ID" value="MBY81291.1"/>
    <property type="molecule type" value="Transcribed_RNA"/>
</dbReference>
<protein>
    <submittedName>
        <fullName evidence="2">Uncharacterized protein</fullName>
    </submittedName>
</protein>
<dbReference type="AlphaFoldDB" id="A0A2S2QU67"/>
<organism evidence="2">
    <name type="scientific">Sipha flava</name>
    <name type="common">yellow sugarcane aphid</name>
    <dbReference type="NCBI Taxonomy" id="143950"/>
    <lineage>
        <taxon>Eukaryota</taxon>
        <taxon>Metazoa</taxon>
        <taxon>Ecdysozoa</taxon>
        <taxon>Arthropoda</taxon>
        <taxon>Hexapoda</taxon>
        <taxon>Insecta</taxon>
        <taxon>Pterygota</taxon>
        <taxon>Neoptera</taxon>
        <taxon>Paraneoptera</taxon>
        <taxon>Hemiptera</taxon>
        <taxon>Sternorrhyncha</taxon>
        <taxon>Aphidomorpha</taxon>
        <taxon>Aphidoidea</taxon>
        <taxon>Aphididae</taxon>
        <taxon>Sipha</taxon>
    </lineage>
</organism>
<gene>
    <name evidence="2" type="ORF">g.1476</name>
</gene>
<reference evidence="2" key="1">
    <citation type="submission" date="2018-04" db="EMBL/GenBank/DDBJ databases">
        <title>Transcriptome assembly of Sipha flava.</title>
        <authorList>
            <person name="Scully E.D."/>
            <person name="Geib S.M."/>
            <person name="Palmer N.A."/>
            <person name="Koch K."/>
            <person name="Bradshaw J."/>
            <person name="Heng-Moss T."/>
            <person name="Sarath G."/>
        </authorList>
    </citation>
    <scope>NUCLEOTIDE SEQUENCE</scope>
</reference>
<proteinExistence type="predicted"/>
<evidence type="ECO:0000313" key="2">
    <source>
        <dbReference type="EMBL" id="MBY81291.1"/>
    </source>
</evidence>